<evidence type="ECO:0000313" key="1">
    <source>
        <dbReference type="EMBL" id="CAE0333715.1"/>
    </source>
</evidence>
<reference evidence="1" key="1">
    <citation type="submission" date="2021-01" db="EMBL/GenBank/DDBJ databases">
        <authorList>
            <person name="Corre E."/>
            <person name="Pelletier E."/>
            <person name="Niang G."/>
            <person name="Scheremetjew M."/>
            <person name="Finn R."/>
            <person name="Kale V."/>
            <person name="Holt S."/>
            <person name="Cochrane G."/>
            <person name="Meng A."/>
            <person name="Brown T."/>
            <person name="Cohen L."/>
        </authorList>
    </citation>
    <scope>NUCLEOTIDE SEQUENCE</scope>
    <source>
        <strain evidence="1">S3</strain>
    </source>
</reference>
<dbReference type="AlphaFoldDB" id="A0A7S3N2F7"/>
<sequence length="114" mass="12675">MHLPAQDPVVDLGFCFSHLCELFFAVEEPQQVDQELLGVRPNVLHISGLDVGLHSLPVLTKQLQGLQEKEVLFVRPLAEVELLGLVLAWLFRIYFLEQAVDQLLGVGLASLCSL</sequence>
<gene>
    <name evidence="1" type="ORF">SINC0208_LOCUS14353</name>
</gene>
<accession>A0A7S3N2F7</accession>
<protein>
    <submittedName>
        <fullName evidence="1">Uncharacterized protein</fullName>
    </submittedName>
</protein>
<dbReference type="EMBL" id="HBIH01035897">
    <property type="protein sequence ID" value="CAE0333715.1"/>
    <property type="molecule type" value="Transcribed_RNA"/>
</dbReference>
<proteinExistence type="predicted"/>
<name>A0A7S3N2F7_9SPIT</name>
<organism evidence="1">
    <name type="scientific">Strombidium inclinatum</name>
    <dbReference type="NCBI Taxonomy" id="197538"/>
    <lineage>
        <taxon>Eukaryota</taxon>
        <taxon>Sar</taxon>
        <taxon>Alveolata</taxon>
        <taxon>Ciliophora</taxon>
        <taxon>Intramacronucleata</taxon>
        <taxon>Spirotrichea</taxon>
        <taxon>Oligotrichia</taxon>
        <taxon>Strombidiidae</taxon>
        <taxon>Strombidium</taxon>
    </lineage>
</organism>